<accession>A0A835ZNY4</accession>
<dbReference type="PANTHER" id="PTHR31469:SF4">
    <property type="entry name" value="O-FUCOSYLTRANSFERASE FAMILY PROTEIN"/>
    <property type="match status" value="1"/>
</dbReference>
<comment type="caution">
    <text evidence="2">The sequence shown here is derived from an EMBL/GenBank/DDBJ whole genome shotgun (WGS) entry which is preliminary data.</text>
</comment>
<evidence type="ECO:0000313" key="2">
    <source>
        <dbReference type="EMBL" id="KAG5191988.1"/>
    </source>
</evidence>
<evidence type="ECO:0000256" key="1">
    <source>
        <dbReference type="SAM" id="SignalP"/>
    </source>
</evidence>
<gene>
    <name evidence="2" type="ORF">JKP88DRAFT_294306</name>
</gene>
<proteinExistence type="predicted"/>
<dbReference type="PANTHER" id="PTHR31469">
    <property type="entry name" value="OS07G0633600 PROTEIN"/>
    <property type="match status" value="1"/>
</dbReference>
<dbReference type="AlphaFoldDB" id="A0A835ZNY4"/>
<feature type="signal peptide" evidence="1">
    <location>
        <begin position="1"/>
        <end position="23"/>
    </location>
</feature>
<dbReference type="OrthoDB" id="1903705at2759"/>
<keyword evidence="3" id="KW-1185">Reference proteome</keyword>
<dbReference type="Gene3D" id="3.40.50.11350">
    <property type="match status" value="1"/>
</dbReference>
<keyword evidence="1" id="KW-0732">Signal</keyword>
<organism evidence="2 3">
    <name type="scientific">Tribonema minus</name>
    <dbReference type="NCBI Taxonomy" id="303371"/>
    <lineage>
        <taxon>Eukaryota</taxon>
        <taxon>Sar</taxon>
        <taxon>Stramenopiles</taxon>
        <taxon>Ochrophyta</taxon>
        <taxon>PX clade</taxon>
        <taxon>Xanthophyceae</taxon>
        <taxon>Tribonematales</taxon>
        <taxon>Tribonemataceae</taxon>
        <taxon>Tribonema</taxon>
    </lineage>
</organism>
<dbReference type="EMBL" id="JAFCMP010000012">
    <property type="protein sequence ID" value="KAG5191988.1"/>
    <property type="molecule type" value="Genomic_DNA"/>
</dbReference>
<protein>
    <submittedName>
        <fullName evidence="2">Uncharacterized protein</fullName>
    </submittedName>
</protein>
<reference evidence="2" key="1">
    <citation type="submission" date="2021-02" db="EMBL/GenBank/DDBJ databases">
        <title>First Annotated Genome of the Yellow-green Alga Tribonema minus.</title>
        <authorList>
            <person name="Mahan K.M."/>
        </authorList>
    </citation>
    <scope>NUCLEOTIDE SEQUENCE</scope>
    <source>
        <strain evidence="2">UTEX B ZZ1240</strain>
    </source>
</reference>
<dbReference type="GO" id="GO:0005794">
    <property type="term" value="C:Golgi apparatus"/>
    <property type="evidence" value="ECO:0007669"/>
    <property type="project" value="TreeGrafter"/>
</dbReference>
<name>A0A835ZNY4_9STRA</name>
<dbReference type="Proteomes" id="UP000664859">
    <property type="component" value="Unassembled WGS sequence"/>
</dbReference>
<feature type="chain" id="PRO_5032447712" evidence="1">
    <location>
        <begin position="24"/>
        <end position="514"/>
    </location>
</feature>
<evidence type="ECO:0000313" key="3">
    <source>
        <dbReference type="Proteomes" id="UP000664859"/>
    </source>
</evidence>
<sequence>MRNRTLLAFVCALVSLLLPFAVAKQRGSDVEQCQGLVGREVDKCCSTALHDYVTRYSAKAVLLGHETWKDGDAMHGRMMRTCAERKAAIMESDVCAGAFEHLRRYWATCTEAPFTDDNYLYSNGLLPLPPPPAPEILKDCREQRFLLWTRNMADFMAGHSHKRFSMSCAFWEAQALNRTLIIDSFAGMNKEHTQTEISVEAPFAAWYSTKLFDLLSAGGMLYHQFVQGCGAPGVLQEVRISLPYVLTHDSDIHLLLNRLLRAFDHHSNARRTLPHWFVVVGGASKALQEAAGDVAIMPSGSSHAEMVAQAGVPLLVREWDRRVKLTPEAKFGFQVCHQKPEHREEGVDYTLPKKLWNVWYAKWVYRIVDGIMRDMKKETALSTTKDAMVVCLHVRRGDKLTIEVDKERYPNLDYETSPEGIMATIEPFVSHGSVLYIATNQQDPVAFFAPLQARYTAMTLYHFPKRIPAHRYLPSSMAMVDYEVMDKCDRLIPTFASEESKGFPQHVSLSKSDK</sequence>